<evidence type="ECO:0000256" key="1">
    <source>
        <dbReference type="SAM" id="MobiDB-lite"/>
    </source>
</evidence>
<dbReference type="AlphaFoldDB" id="A0A4R2PUW5"/>
<proteinExistence type="predicted"/>
<dbReference type="PANTHER" id="PTHR23131:SF0">
    <property type="entry name" value="ENDORIBONUCLEASE LACTB2"/>
    <property type="match status" value="1"/>
</dbReference>
<sequence length="323" mass="33968">MTATSPSLPPDGAPTPAPTPLPVLDDPAPPYEVAQVIAPGIRRIVARNPGPFTYTGTSTYLVGQGTVAVIDPGPDRPGHIARIQAALAPGERITHILVTHTHEDHSPAARPLAAATGARVYGYGPHGSGRHGGVDPSQAFEAADWAFEPDVRLDQGAAVDVGRRRLVAHHTPGHCSNHLCFADPSCGAVFTGDLVMSWSSSIVSPPDGDMAAYMQSLHKVKALSAKRLYPTHGVPIDAPQAFLDALIAHRKDREAKVLAAVTAGAETLDALVPQVYRDVPPAMHPAAARSLLAHLIKLVDERRLVADPAPVADARFFPPNASC</sequence>
<keyword evidence="3" id="KW-0378">Hydrolase</keyword>
<evidence type="ECO:0000259" key="2">
    <source>
        <dbReference type="SMART" id="SM00849"/>
    </source>
</evidence>
<dbReference type="RefSeq" id="WP_132707604.1">
    <property type="nucleotide sequence ID" value="NZ_JACIGF010000002.1"/>
</dbReference>
<dbReference type="InterPro" id="IPR001279">
    <property type="entry name" value="Metallo-B-lactamas"/>
</dbReference>
<keyword evidence="4" id="KW-1185">Reference proteome</keyword>
<dbReference type="Gene3D" id="1.10.10.10">
    <property type="entry name" value="Winged helix-like DNA-binding domain superfamily/Winged helix DNA-binding domain"/>
    <property type="match status" value="1"/>
</dbReference>
<gene>
    <name evidence="3" type="ORF">EV659_102366</name>
</gene>
<dbReference type="CDD" id="cd16278">
    <property type="entry name" value="metallo-hydrolase-like_MBL-fold"/>
    <property type="match status" value="1"/>
</dbReference>
<comment type="caution">
    <text evidence="3">The sequence shown here is derived from an EMBL/GenBank/DDBJ whole genome shotgun (WGS) entry which is preliminary data.</text>
</comment>
<evidence type="ECO:0000313" key="4">
    <source>
        <dbReference type="Proteomes" id="UP000295399"/>
    </source>
</evidence>
<dbReference type="InterPro" id="IPR036866">
    <property type="entry name" value="RibonucZ/Hydroxyglut_hydro"/>
</dbReference>
<feature type="region of interest" description="Disordered" evidence="1">
    <location>
        <begin position="1"/>
        <end position="27"/>
    </location>
</feature>
<dbReference type="SUPFAM" id="SSF56281">
    <property type="entry name" value="Metallo-hydrolase/oxidoreductase"/>
    <property type="match status" value="1"/>
</dbReference>
<dbReference type="InterPro" id="IPR041516">
    <property type="entry name" value="LACTB2_WH"/>
</dbReference>
<dbReference type="GO" id="GO:0016787">
    <property type="term" value="F:hydrolase activity"/>
    <property type="evidence" value="ECO:0007669"/>
    <property type="project" value="UniProtKB-KW"/>
</dbReference>
<evidence type="ECO:0000313" key="3">
    <source>
        <dbReference type="EMBL" id="TCP37955.1"/>
    </source>
</evidence>
<organism evidence="3 4">
    <name type="scientific">Rhodothalassium salexigens DSM 2132</name>
    <dbReference type="NCBI Taxonomy" id="1188247"/>
    <lineage>
        <taxon>Bacteria</taxon>
        <taxon>Pseudomonadati</taxon>
        <taxon>Pseudomonadota</taxon>
        <taxon>Alphaproteobacteria</taxon>
        <taxon>Rhodothalassiales</taxon>
        <taxon>Rhodothalassiaceae</taxon>
        <taxon>Rhodothalassium</taxon>
    </lineage>
</organism>
<feature type="compositionally biased region" description="Pro residues" evidence="1">
    <location>
        <begin position="7"/>
        <end position="21"/>
    </location>
</feature>
<dbReference type="Gene3D" id="3.60.15.10">
    <property type="entry name" value="Ribonuclease Z/Hydroxyacylglutathione hydrolase-like"/>
    <property type="match status" value="1"/>
</dbReference>
<reference evidence="3 4" key="1">
    <citation type="submission" date="2019-03" db="EMBL/GenBank/DDBJ databases">
        <title>Genomic Encyclopedia of Type Strains, Phase IV (KMG-IV): sequencing the most valuable type-strain genomes for metagenomic binning, comparative biology and taxonomic classification.</title>
        <authorList>
            <person name="Goeker M."/>
        </authorList>
    </citation>
    <scope>NUCLEOTIDE SEQUENCE [LARGE SCALE GENOMIC DNA]</scope>
    <source>
        <strain evidence="3 4">DSM 2132</strain>
    </source>
</reference>
<dbReference type="Pfam" id="PF17778">
    <property type="entry name" value="WHD_BLACT"/>
    <property type="match status" value="1"/>
</dbReference>
<dbReference type="InterPro" id="IPR050662">
    <property type="entry name" value="Sec-metab_biosynth-thioest"/>
</dbReference>
<accession>A0A4R2PUW5</accession>
<dbReference type="Proteomes" id="UP000295399">
    <property type="component" value="Unassembled WGS sequence"/>
</dbReference>
<dbReference type="SMART" id="SM00849">
    <property type="entry name" value="Lactamase_B"/>
    <property type="match status" value="1"/>
</dbReference>
<name>A0A4R2PUW5_RHOSA</name>
<dbReference type="PANTHER" id="PTHR23131">
    <property type="entry name" value="ENDORIBONUCLEASE LACTB2"/>
    <property type="match status" value="1"/>
</dbReference>
<dbReference type="EMBL" id="SLXO01000002">
    <property type="protein sequence ID" value="TCP37955.1"/>
    <property type="molecule type" value="Genomic_DNA"/>
</dbReference>
<feature type="domain" description="Metallo-beta-lactamase" evidence="2">
    <location>
        <begin position="56"/>
        <end position="232"/>
    </location>
</feature>
<protein>
    <submittedName>
        <fullName evidence="3">Glyoxylase-like metal-dependent hydrolase (Beta-lactamase superfamily II)</fullName>
    </submittedName>
</protein>
<dbReference type="InterPro" id="IPR036388">
    <property type="entry name" value="WH-like_DNA-bd_sf"/>
</dbReference>
<dbReference type="OrthoDB" id="9788263at2"/>
<dbReference type="Pfam" id="PF00753">
    <property type="entry name" value="Lactamase_B"/>
    <property type="match status" value="1"/>
</dbReference>
<dbReference type="InParanoid" id="A0A4R2PUW5"/>